<dbReference type="InterPro" id="IPR025777">
    <property type="entry name" value="GMPS_ATP_PPase_dom"/>
</dbReference>
<dbReference type="InterPro" id="IPR001674">
    <property type="entry name" value="GMP_synth_C"/>
</dbReference>
<proteinExistence type="predicted"/>
<dbReference type="Gene3D" id="3.30.300.10">
    <property type="match status" value="2"/>
</dbReference>
<feature type="domain" description="GMPS ATP-PPase" evidence="9">
    <location>
        <begin position="215"/>
        <end position="410"/>
    </location>
</feature>
<dbReference type="EMBL" id="HBGA01067542">
    <property type="protein sequence ID" value="CAD9014132.1"/>
    <property type="molecule type" value="Transcribed_RNA"/>
</dbReference>
<evidence type="ECO:0000313" key="10">
    <source>
        <dbReference type="EMBL" id="CAD9014132.1"/>
    </source>
</evidence>
<dbReference type="InterPro" id="IPR029062">
    <property type="entry name" value="Class_I_gatase-like"/>
</dbReference>
<dbReference type="GO" id="GO:0005829">
    <property type="term" value="C:cytosol"/>
    <property type="evidence" value="ECO:0007669"/>
    <property type="project" value="TreeGrafter"/>
</dbReference>
<protein>
    <recommendedName>
        <fullName evidence="2">GMP synthase (glutamine-hydrolyzing)</fullName>
        <ecNumber evidence="2">6.3.5.2</ecNumber>
    </recommendedName>
</protein>
<dbReference type="PANTHER" id="PTHR11922:SF2">
    <property type="entry name" value="GMP SYNTHASE [GLUTAMINE-HYDROLYZING]"/>
    <property type="match status" value="1"/>
</dbReference>
<evidence type="ECO:0000256" key="1">
    <source>
        <dbReference type="ARBA" id="ARBA00005153"/>
    </source>
</evidence>
<dbReference type="AlphaFoldDB" id="A0A7S1IIZ8"/>
<dbReference type="Gene3D" id="3.40.50.880">
    <property type="match status" value="1"/>
</dbReference>
<dbReference type="EC" id="6.3.5.2" evidence="2"/>
<dbReference type="CDD" id="cd01997">
    <property type="entry name" value="GMP_synthase_C"/>
    <property type="match status" value="1"/>
</dbReference>
<name>A0A7S1IIZ8_9EUGL</name>
<dbReference type="GO" id="GO:0005524">
    <property type="term" value="F:ATP binding"/>
    <property type="evidence" value="ECO:0007669"/>
    <property type="project" value="UniProtKB-UniRule"/>
</dbReference>
<organism evidence="10">
    <name type="scientific">Eutreptiella gymnastica</name>
    <dbReference type="NCBI Taxonomy" id="73025"/>
    <lineage>
        <taxon>Eukaryota</taxon>
        <taxon>Discoba</taxon>
        <taxon>Euglenozoa</taxon>
        <taxon>Euglenida</taxon>
        <taxon>Spirocuta</taxon>
        <taxon>Euglenophyceae</taxon>
        <taxon>Eutreptiales</taxon>
        <taxon>Eutreptiaceae</taxon>
        <taxon>Eutreptiella</taxon>
    </lineage>
</organism>
<evidence type="ECO:0000256" key="6">
    <source>
        <dbReference type="ARBA" id="ARBA00022755"/>
    </source>
</evidence>
<dbReference type="InterPro" id="IPR017926">
    <property type="entry name" value="GATASE"/>
</dbReference>
<evidence type="ECO:0000259" key="9">
    <source>
        <dbReference type="PROSITE" id="PS51553"/>
    </source>
</evidence>
<dbReference type="PANTHER" id="PTHR11922">
    <property type="entry name" value="GMP SYNTHASE-RELATED"/>
    <property type="match status" value="1"/>
</dbReference>
<dbReference type="PROSITE" id="PS51553">
    <property type="entry name" value="GMPS_ATP_PPASE"/>
    <property type="match status" value="1"/>
</dbReference>
<dbReference type="SUPFAM" id="SSF52402">
    <property type="entry name" value="Adenine nucleotide alpha hydrolases-like"/>
    <property type="match status" value="1"/>
</dbReference>
<dbReference type="NCBIfam" id="NF000848">
    <property type="entry name" value="PRK00074.1"/>
    <property type="match status" value="1"/>
</dbReference>
<comment type="pathway">
    <text evidence="1">Purine metabolism; GMP biosynthesis; GMP from XMP (L-Gln route): step 1/1.</text>
</comment>
<keyword evidence="5 8" id="KW-0332">GMP biosynthesis</keyword>
<accession>A0A7S1IIZ8</accession>
<dbReference type="UniPathway" id="UPA00189">
    <property type="reaction ID" value="UER00296"/>
</dbReference>
<keyword evidence="4 8" id="KW-0547">Nucleotide-binding</keyword>
<dbReference type="GO" id="GO:0003921">
    <property type="term" value="F:GMP synthase activity"/>
    <property type="evidence" value="ECO:0007669"/>
    <property type="project" value="InterPro"/>
</dbReference>
<evidence type="ECO:0000256" key="7">
    <source>
        <dbReference type="ARBA" id="ARBA00022840"/>
    </source>
</evidence>
<reference evidence="10" key="1">
    <citation type="submission" date="2021-01" db="EMBL/GenBank/DDBJ databases">
        <authorList>
            <person name="Corre E."/>
            <person name="Pelletier E."/>
            <person name="Niang G."/>
            <person name="Scheremetjew M."/>
            <person name="Finn R."/>
            <person name="Kale V."/>
            <person name="Holt S."/>
            <person name="Cochrane G."/>
            <person name="Meng A."/>
            <person name="Brown T."/>
            <person name="Cohen L."/>
        </authorList>
    </citation>
    <scope>NUCLEOTIDE SEQUENCE</scope>
    <source>
        <strain evidence="10">NIES-381</strain>
    </source>
</reference>
<dbReference type="SUPFAM" id="SSF52317">
    <property type="entry name" value="Class I glutamine amidotransferase-like"/>
    <property type="match status" value="1"/>
</dbReference>
<dbReference type="SUPFAM" id="SSF54810">
    <property type="entry name" value="GMP synthetase C-terminal dimerisation domain"/>
    <property type="match status" value="2"/>
</dbReference>
<dbReference type="PROSITE" id="PS51273">
    <property type="entry name" value="GATASE_TYPE_1"/>
    <property type="match status" value="1"/>
</dbReference>
<gene>
    <name evidence="10" type="ORF">EGYM00392_LOCUS25236</name>
</gene>
<dbReference type="Gene3D" id="3.40.50.620">
    <property type="entry name" value="HUPs"/>
    <property type="match status" value="1"/>
</dbReference>
<dbReference type="Pfam" id="PF00958">
    <property type="entry name" value="GMP_synt_C"/>
    <property type="match status" value="1"/>
</dbReference>
<evidence type="ECO:0000256" key="4">
    <source>
        <dbReference type="ARBA" id="ARBA00022741"/>
    </source>
</evidence>
<keyword evidence="3" id="KW-0436">Ligase</keyword>
<sequence>MTVVSIFFRIIEMADESKHDAIAVVDFGGQYAHMIASKLRKYGYHALIMDPNDETEAFATFKGVILSGSPGLISEGDGDDWNKAIFEVGCPLLGLCFGHQQMAHYYGGKVESAEREYGPATLCLAETVDPMFKGVDVSSQVFMSHGDSVVALAPGFVELAYTKKSSGDAHHFAAVGDAKRKRYGFQFHPEVDDTKQGEQMLRNFANEICGCKETWDMKRFFAEEKARIQKQCEGKEVFLLGSGGVDSTVCAWMIHEALGPERLHLLHIDNGFMRLNESKQVIQDFKEHDVSRHVHFVDATDTFLEAVGKTVAPERKRLAIGNKFIDVFQEQAAKLGLERFLLAQGTIYPDTIESGGTKRSATIKTHHNRVPIIQKMIDEGKVIEPIAELYKAEVRELGLQLGISPKLIWRHPYPGPGLGVRLLCSTGQAPDNYDVTAINKIADPIVGKFGFKGLPLPCQSVGVKGDVRCYDLPLMLLSSDYKWQEAVDCALDVFKGCTMINRCILNLGPVPTSSSPVEAYTTRKRLDTLRLADDAVMRGLERHDIYSTIWQCPTVLVPVSMDNRPGELIVIRPIISERAMTAMPFHLPKALCDELVTELMAIEGVSGVALDVTPKPPGTIEWE</sequence>
<dbReference type="PRINTS" id="PR00096">
    <property type="entry name" value="GATASE"/>
</dbReference>
<feature type="binding site" evidence="8">
    <location>
        <begin position="242"/>
        <end position="248"/>
    </location>
    <ligand>
        <name>ATP</name>
        <dbReference type="ChEBI" id="CHEBI:30616"/>
    </ligand>
</feature>
<evidence type="ECO:0000256" key="3">
    <source>
        <dbReference type="ARBA" id="ARBA00022598"/>
    </source>
</evidence>
<evidence type="ECO:0000256" key="2">
    <source>
        <dbReference type="ARBA" id="ARBA00012746"/>
    </source>
</evidence>
<dbReference type="InterPro" id="IPR014729">
    <property type="entry name" value="Rossmann-like_a/b/a_fold"/>
</dbReference>
<keyword evidence="7 8" id="KW-0067">ATP-binding</keyword>
<keyword evidence="6 8" id="KW-0658">Purine biosynthesis</keyword>
<dbReference type="Pfam" id="PF00117">
    <property type="entry name" value="GATase"/>
    <property type="match status" value="1"/>
</dbReference>
<evidence type="ECO:0000256" key="8">
    <source>
        <dbReference type="PROSITE-ProRule" id="PRU00886"/>
    </source>
</evidence>
<evidence type="ECO:0000256" key="5">
    <source>
        <dbReference type="ARBA" id="ARBA00022749"/>
    </source>
</evidence>